<proteinExistence type="predicted"/>
<dbReference type="AlphaFoldDB" id="A0AAT9HNR9"/>
<reference evidence="2" key="2">
    <citation type="submission" date="2024-07" db="EMBL/GenBank/DDBJ databases">
        <title>Streptomyces haneummycinica sp. nov., a new antibiotic-producing actinobacterium isolated from marine sediment.</title>
        <authorList>
            <person name="Uemura M."/>
            <person name="Hamada M."/>
            <person name="Hirano S."/>
            <person name="Kobayashi K."/>
            <person name="Ohshiro T."/>
            <person name="Kobayashi T."/>
            <person name="Terahara T."/>
        </authorList>
    </citation>
    <scope>NUCLEOTIDE SEQUENCE</scope>
    <source>
        <strain evidence="2">KM77-8</strain>
    </source>
</reference>
<feature type="compositionally biased region" description="Basic and acidic residues" evidence="1">
    <location>
        <begin position="46"/>
        <end position="65"/>
    </location>
</feature>
<feature type="region of interest" description="Disordered" evidence="1">
    <location>
        <begin position="1"/>
        <end position="89"/>
    </location>
</feature>
<evidence type="ECO:0000256" key="1">
    <source>
        <dbReference type="SAM" id="MobiDB-lite"/>
    </source>
</evidence>
<feature type="compositionally biased region" description="Basic and acidic residues" evidence="1">
    <location>
        <begin position="152"/>
        <end position="162"/>
    </location>
</feature>
<protein>
    <submittedName>
        <fullName evidence="2">Uncharacterized protein</fullName>
    </submittedName>
</protein>
<organism evidence="2">
    <name type="scientific">Streptomyces haneummycinicus</name>
    <dbReference type="NCBI Taxonomy" id="3074435"/>
    <lineage>
        <taxon>Bacteria</taxon>
        <taxon>Bacillati</taxon>
        <taxon>Actinomycetota</taxon>
        <taxon>Actinomycetes</taxon>
        <taxon>Kitasatosporales</taxon>
        <taxon>Streptomycetaceae</taxon>
        <taxon>Streptomyces</taxon>
    </lineage>
</organism>
<evidence type="ECO:0000313" key="2">
    <source>
        <dbReference type="EMBL" id="BFO18997.1"/>
    </source>
</evidence>
<dbReference type="EMBL" id="AP035768">
    <property type="protein sequence ID" value="BFO18997.1"/>
    <property type="molecule type" value="Genomic_DNA"/>
</dbReference>
<gene>
    <name evidence="2" type="ORF">SHKM778_53850</name>
</gene>
<feature type="region of interest" description="Disordered" evidence="1">
    <location>
        <begin position="130"/>
        <end position="177"/>
    </location>
</feature>
<reference evidence="2" key="1">
    <citation type="submission" date="2024-06" db="EMBL/GenBank/DDBJ databases">
        <authorList>
            <consortium name="consrtm"/>
            <person name="Uemura M."/>
            <person name="Terahara T."/>
        </authorList>
    </citation>
    <scope>NUCLEOTIDE SEQUENCE</scope>
    <source>
        <strain evidence="2">KM77-8</strain>
    </source>
</reference>
<name>A0AAT9HNR9_9ACTN</name>
<accession>A0AAT9HNR9</accession>
<sequence>MQRRLGGHGHEGDQRESALTSREGPARGGGGGPARRQRPQGHIVAGHHDVPESGEHHADGREHRGPSVRATHPATMAPHRRIRAPSGHPWIRFLPRRQLIPRHATRNTLTGKEVGGNRADLGMTAGTLPGARRAAAQPANGTRASWGRTRAMGREPSPERATGKCPPSGDDSRPPDP</sequence>